<evidence type="ECO:0000313" key="3">
    <source>
        <dbReference type="Proteomes" id="UP001596086"/>
    </source>
</evidence>
<feature type="signal peptide" evidence="1">
    <location>
        <begin position="1"/>
        <end position="23"/>
    </location>
</feature>
<reference evidence="3" key="1">
    <citation type="journal article" date="2019" name="Int. J. Syst. Evol. Microbiol.">
        <title>The Global Catalogue of Microorganisms (GCM) 10K type strain sequencing project: providing services to taxonomists for standard genome sequencing and annotation.</title>
        <authorList>
            <consortium name="The Broad Institute Genomics Platform"/>
            <consortium name="The Broad Institute Genome Sequencing Center for Infectious Disease"/>
            <person name="Wu L."/>
            <person name="Ma J."/>
        </authorList>
    </citation>
    <scope>NUCLEOTIDE SEQUENCE [LARGE SCALE GENOMIC DNA]</scope>
    <source>
        <strain evidence="3">CGMCC 4.5798</strain>
    </source>
</reference>
<keyword evidence="3" id="KW-1185">Reference proteome</keyword>
<accession>A0ABW0RY42</accession>
<protein>
    <submittedName>
        <fullName evidence="2">Uncharacterized protein</fullName>
    </submittedName>
</protein>
<gene>
    <name evidence="2" type="ORF">ACFPO9_10500</name>
</gene>
<comment type="caution">
    <text evidence="2">The sequence shown here is derived from an EMBL/GenBank/DDBJ whole genome shotgun (WGS) entry which is preliminary data.</text>
</comment>
<proteinExistence type="predicted"/>
<dbReference type="RefSeq" id="WP_379770309.1">
    <property type="nucleotide sequence ID" value="NZ_JBHSMZ010000006.1"/>
</dbReference>
<feature type="chain" id="PRO_5046832160" evidence="1">
    <location>
        <begin position="24"/>
        <end position="187"/>
    </location>
</feature>
<evidence type="ECO:0000256" key="1">
    <source>
        <dbReference type="SAM" id="SignalP"/>
    </source>
</evidence>
<keyword evidence="1" id="KW-0732">Signal</keyword>
<name>A0ABW0RY42_9BURK</name>
<dbReference type="Proteomes" id="UP001596086">
    <property type="component" value="Unassembled WGS sequence"/>
</dbReference>
<organism evidence="2 3">
    <name type="scientific">Massilia aerilata</name>
    <dbReference type="NCBI Taxonomy" id="453817"/>
    <lineage>
        <taxon>Bacteria</taxon>
        <taxon>Pseudomonadati</taxon>
        <taxon>Pseudomonadota</taxon>
        <taxon>Betaproteobacteria</taxon>
        <taxon>Burkholderiales</taxon>
        <taxon>Oxalobacteraceae</taxon>
        <taxon>Telluria group</taxon>
        <taxon>Massilia</taxon>
    </lineage>
</organism>
<dbReference type="EMBL" id="JBHSMZ010000006">
    <property type="protein sequence ID" value="MFC5548946.1"/>
    <property type="molecule type" value="Genomic_DNA"/>
</dbReference>
<sequence length="187" mass="20871">MKTLNRIVFALCAVGALSSVAAAQEAQQLMDKMAGVYKHRFMSGVVVPGKADEPYQAEDVIEIVPFDADHIYVRADLEFYNGHQCQISGMARFEGGKFVYRDPEPPLQGHVPCVLRAGIEKDKLVLTDRDGPQGESSCWTHCGARGSLTYDIGMDKRRGIRYMDRLKASRQYRQAIEEMGKTEAPAR</sequence>
<evidence type="ECO:0000313" key="2">
    <source>
        <dbReference type="EMBL" id="MFC5548946.1"/>
    </source>
</evidence>